<evidence type="ECO:0000313" key="4">
    <source>
        <dbReference type="Proteomes" id="UP000306102"/>
    </source>
</evidence>
<proteinExistence type="predicted"/>
<feature type="domain" description="PWWP" evidence="2">
    <location>
        <begin position="166"/>
        <end position="227"/>
    </location>
</feature>
<organism evidence="3 4">
    <name type="scientific">Camellia sinensis var. sinensis</name>
    <name type="common">China tea</name>
    <dbReference type="NCBI Taxonomy" id="542762"/>
    <lineage>
        <taxon>Eukaryota</taxon>
        <taxon>Viridiplantae</taxon>
        <taxon>Streptophyta</taxon>
        <taxon>Embryophyta</taxon>
        <taxon>Tracheophyta</taxon>
        <taxon>Spermatophyta</taxon>
        <taxon>Magnoliopsida</taxon>
        <taxon>eudicotyledons</taxon>
        <taxon>Gunneridae</taxon>
        <taxon>Pentapetalae</taxon>
        <taxon>asterids</taxon>
        <taxon>Ericales</taxon>
        <taxon>Theaceae</taxon>
        <taxon>Camellia</taxon>
    </lineage>
</organism>
<dbReference type="InterPro" id="IPR000313">
    <property type="entry name" value="PWWP_dom"/>
</dbReference>
<reference evidence="3 4" key="1">
    <citation type="journal article" date="2018" name="Proc. Natl. Acad. Sci. U.S.A.">
        <title>Draft genome sequence of Camellia sinensis var. sinensis provides insights into the evolution of the tea genome and tea quality.</title>
        <authorList>
            <person name="Wei C."/>
            <person name="Yang H."/>
            <person name="Wang S."/>
            <person name="Zhao J."/>
            <person name="Liu C."/>
            <person name="Gao L."/>
            <person name="Xia E."/>
            <person name="Lu Y."/>
            <person name="Tai Y."/>
            <person name="She G."/>
            <person name="Sun J."/>
            <person name="Cao H."/>
            <person name="Tong W."/>
            <person name="Gao Q."/>
            <person name="Li Y."/>
            <person name="Deng W."/>
            <person name="Jiang X."/>
            <person name="Wang W."/>
            <person name="Chen Q."/>
            <person name="Zhang S."/>
            <person name="Li H."/>
            <person name="Wu J."/>
            <person name="Wang P."/>
            <person name="Li P."/>
            <person name="Shi C."/>
            <person name="Zheng F."/>
            <person name="Jian J."/>
            <person name="Huang B."/>
            <person name="Shan D."/>
            <person name="Shi M."/>
            <person name="Fang C."/>
            <person name="Yue Y."/>
            <person name="Li F."/>
            <person name="Li D."/>
            <person name="Wei S."/>
            <person name="Han B."/>
            <person name="Jiang C."/>
            <person name="Yin Y."/>
            <person name="Xia T."/>
            <person name="Zhang Z."/>
            <person name="Bennetzen J.L."/>
            <person name="Zhao S."/>
            <person name="Wan X."/>
        </authorList>
    </citation>
    <scope>NUCLEOTIDE SEQUENCE [LARGE SCALE GENOMIC DNA]</scope>
    <source>
        <strain evidence="4">cv. Shuchazao</strain>
        <tissue evidence="3">Leaf</tissue>
    </source>
</reference>
<dbReference type="SUPFAM" id="SSF63748">
    <property type="entry name" value="Tudor/PWWP/MBT"/>
    <property type="match status" value="1"/>
</dbReference>
<feature type="compositionally biased region" description="Polar residues" evidence="1">
    <location>
        <begin position="278"/>
        <end position="287"/>
    </location>
</feature>
<protein>
    <recommendedName>
        <fullName evidence="2">PWWP domain-containing protein</fullName>
    </recommendedName>
</protein>
<dbReference type="PANTHER" id="PTHR10688">
    <property type="entry name" value="PWWP DOMAIN-CONTAINING PROTEIN"/>
    <property type="match status" value="1"/>
</dbReference>
<evidence type="ECO:0000256" key="1">
    <source>
        <dbReference type="SAM" id="MobiDB-lite"/>
    </source>
</evidence>
<dbReference type="AlphaFoldDB" id="A0A4S4D0J6"/>
<comment type="caution">
    <text evidence="3">The sequence shown here is derived from an EMBL/GenBank/DDBJ whole genome shotgun (WGS) entry which is preliminary data.</text>
</comment>
<feature type="region of interest" description="Disordered" evidence="1">
    <location>
        <begin position="263"/>
        <end position="299"/>
    </location>
</feature>
<dbReference type="Pfam" id="PF00855">
    <property type="entry name" value="PWWP"/>
    <property type="match status" value="1"/>
</dbReference>
<dbReference type="Proteomes" id="UP000306102">
    <property type="component" value="Unassembled WGS sequence"/>
</dbReference>
<name>A0A4S4D0J6_CAMSN</name>
<dbReference type="PROSITE" id="PS50812">
    <property type="entry name" value="PWWP"/>
    <property type="match status" value="1"/>
</dbReference>
<feature type="region of interest" description="Disordered" evidence="1">
    <location>
        <begin position="1"/>
        <end position="34"/>
    </location>
</feature>
<dbReference type="Gene3D" id="2.30.30.140">
    <property type="match status" value="1"/>
</dbReference>
<dbReference type="EMBL" id="SDRB02013318">
    <property type="protein sequence ID" value="THF95233.1"/>
    <property type="molecule type" value="Genomic_DNA"/>
</dbReference>
<feature type="compositionally biased region" description="Basic residues" evidence="1">
    <location>
        <begin position="1"/>
        <end position="13"/>
    </location>
</feature>
<dbReference type="PANTHER" id="PTHR10688:SF14">
    <property type="entry name" value="PWWP DOMAIN-CONTAINING PROTEIN"/>
    <property type="match status" value="1"/>
</dbReference>
<evidence type="ECO:0000259" key="2">
    <source>
        <dbReference type="PROSITE" id="PS50812"/>
    </source>
</evidence>
<dbReference type="STRING" id="542762.A0A4S4D0J6"/>
<gene>
    <name evidence="3" type="ORF">TEA_024919</name>
</gene>
<dbReference type="InterPro" id="IPR052657">
    <property type="entry name" value="PDP_family_Arabidopsis"/>
</dbReference>
<dbReference type="CDD" id="cd05162">
    <property type="entry name" value="PWWP"/>
    <property type="match status" value="1"/>
</dbReference>
<keyword evidence="4" id="KW-1185">Reference proteome</keyword>
<evidence type="ECO:0000313" key="3">
    <source>
        <dbReference type="EMBL" id="THF95233.1"/>
    </source>
</evidence>
<sequence>MAKKKASKRKKKEKVHEIDHIPKFWQQPRSTGGPRRRTDFSLFFCSTSSSFSNAPLGKGLLLESSSSTDKLTSVTITGLEETRDKRKDILKLPVAQCSHLQYKRRGLFSNIIEVPVVEVESVGQNALFEAHGGRNVDKQTSDMVRKIEFLPDKSQITESSNFCITPGSVVWAKTACQLWWPAEILGESSSVVDSKDQDVDGHVLVQYYGIHESAWVDPARDLSQFDDCFEERSCNPVEEFQDALKQALRQRACQSLGKQFIGSSDDPNCSRQHDQSPDKWNSSSSSRTESDCLERRRGKRERKPKVRFDEVTYPLQSVRKIRRFRIMRFLGLAAPIGSPFLPTHNVRIASR</sequence>
<accession>A0A4S4D0J6</accession>